<accession>A0A6J7USZ5</accession>
<organism evidence="1">
    <name type="scientific">freshwater metagenome</name>
    <dbReference type="NCBI Taxonomy" id="449393"/>
    <lineage>
        <taxon>unclassified sequences</taxon>
        <taxon>metagenomes</taxon>
        <taxon>ecological metagenomes</taxon>
    </lineage>
</organism>
<dbReference type="AlphaFoldDB" id="A0A6J7USZ5"/>
<evidence type="ECO:0000313" key="1">
    <source>
        <dbReference type="EMBL" id="CAB5067598.1"/>
    </source>
</evidence>
<proteinExistence type="predicted"/>
<sequence length="327" mass="35173">MQGEPRSEARTTRPRRCLVGPVHEDVLPRDEHLVEHEDRVVLVQPARQWVVKWAAGNSRLELEGVAADQFDPGCVHRRCAHDSVRLVPHRQSVVGDEVVVRECRAGCDHLRTRHDEAVVGLFLDVHANPRRLVGGQVAVHGRVDDCVVPVWNGLLRLFVPVQRVGLVRGVELAVGAEGAEERRLVVGRPTHPSMDEALPAGDGVTAADEVLHRPGNLEEPMRTAAAPGVGLGGEDVPGGWVVQCVVHRRDGPHAVAERRVRGDVLDPLTLEVHRAAVAQALDVLGARVRTTCGGRGRLTLGCCHVDPPVASAQHGGGPCACLPTQSA</sequence>
<dbReference type="EMBL" id="CAFBQP010000106">
    <property type="protein sequence ID" value="CAB5067598.1"/>
    <property type="molecule type" value="Genomic_DNA"/>
</dbReference>
<reference evidence="1" key="1">
    <citation type="submission" date="2020-05" db="EMBL/GenBank/DDBJ databases">
        <authorList>
            <person name="Chiriac C."/>
            <person name="Salcher M."/>
            <person name="Ghai R."/>
            <person name="Kavagutti S V."/>
        </authorList>
    </citation>
    <scope>NUCLEOTIDE SEQUENCE</scope>
</reference>
<gene>
    <name evidence="1" type="ORF">UFOPK4306_02121</name>
</gene>
<protein>
    <submittedName>
        <fullName evidence="1">Unannotated protein</fullName>
    </submittedName>
</protein>
<name>A0A6J7USZ5_9ZZZZ</name>